<accession>A0A6I4T0D8</accession>
<evidence type="ECO:0000256" key="3">
    <source>
        <dbReference type="ARBA" id="ARBA00023163"/>
    </source>
</evidence>
<reference evidence="7 8" key="1">
    <citation type="submission" date="2019-12" db="EMBL/GenBank/DDBJ databases">
        <title>Genomic-based taxomic classification of the family Erythrobacteraceae.</title>
        <authorList>
            <person name="Xu L."/>
        </authorList>
    </citation>
    <scope>NUCLEOTIDE SEQUENCE [LARGE SCALE GENOMIC DNA]</scope>
    <source>
        <strain evidence="7 8">LMG 29518</strain>
    </source>
</reference>
<evidence type="ECO:0000256" key="2">
    <source>
        <dbReference type="ARBA" id="ARBA00023125"/>
    </source>
</evidence>
<dbReference type="PANTHER" id="PTHR30437">
    <property type="entry name" value="TRANSCRIPTION ELONGATION FACTOR GREA"/>
    <property type="match status" value="1"/>
</dbReference>
<dbReference type="EMBL" id="WTYT01000001">
    <property type="protein sequence ID" value="MXO64356.1"/>
    <property type="molecule type" value="Genomic_DNA"/>
</dbReference>
<protein>
    <recommendedName>
        <fullName evidence="4">Transcription elongation factor GreB</fullName>
    </recommendedName>
    <alternativeName>
        <fullName evidence="4">Transcript cleavage factor GreB</fullName>
    </alternativeName>
</protein>
<name>A0A6I4T0D8_9SPHN</name>
<dbReference type="SUPFAM" id="SSF46557">
    <property type="entry name" value="GreA transcript cleavage protein, N-terminal domain"/>
    <property type="match status" value="1"/>
</dbReference>
<keyword evidence="7" id="KW-0648">Protein biosynthesis</keyword>
<dbReference type="Pfam" id="PF03449">
    <property type="entry name" value="GreA_GreB_N"/>
    <property type="match status" value="1"/>
</dbReference>
<dbReference type="Gene3D" id="3.10.50.30">
    <property type="entry name" value="Transcription elongation factor, GreA/GreB, C-terminal domain"/>
    <property type="match status" value="1"/>
</dbReference>
<dbReference type="InterPro" id="IPR036953">
    <property type="entry name" value="GreA/GreB_C_sf"/>
</dbReference>
<evidence type="ECO:0000259" key="6">
    <source>
        <dbReference type="Pfam" id="PF03449"/>
    </source>
</evidence>
<dbReference type="OrthoDB" id="9808774at2"/>
<dbReference type="FunFam" id="3.10.50.30:FF:000001">
    <property type="entry name" value="Transcription elongation factor GreA"/>
    <property type="match status" value="1"/>
</dbReference>
<gene>
    <name evidence="4 7" type="primary">greB</name>
    <name evidence="7" type="ORF">GRI91_01105</name>
</gene>
<dbReference type="InterPro" id="IPR006358">
    <property type="entry name" value="Tscrpt_elong_fac_GreB"/>
</dbReference>
<evidence type="ECO:0000256" key="1">
    <source>
        <dbReference type="ARBA" id="ARBA00023015"/>
    </source>
</evidence>
<dbReference type="Pfam" id="PF01272">
    <property type="entry name" value="GreA_GreB"/>
    <property type="match status" value="1"/>
</dbReference>
<dbReference type="RefSeq" id="WP_160734796.1">
    <property type="nucleotide sequence ID" value="NZ_WTYT01000001.1"/>
</dbReference>
<dbReference type="NCBIfam" id="TIGR01461">
    <property type="entry name" value="greB"/>
    <property type="match status" value="1"/>
</dbReference>
<comment type="function">
    <text evidence="4">Necessary for efficient RNA polymerase transcription elongation past template-encoded arresting sites. The arresting sites in DNA have the property of trapping a certain fraction of elongating RNA polymerases that pass through, resulting in locked ternary complexes. Cleavage of the nascent transcript by cleavage factors such as GreA or GreB allows the resumption of elongation from the new 3'terminus. GreB releases sequences of up to 9 nucleotides in length.</text>
</comment>
<evidence type="ECO:0000256" key="4">
    <source>
        <dbReference type="HAMAP-Rule" id="MF_00930"/>
    </source>
</evidence>
<keyword evidence="8" id="KW-1185">Reference proteome</keyword>
<dbReference type="GO" id="GO:0003677">
    <property type="term" value="F:DNA binding"/>
    <property type="evidence" value="ECO:0007669"/>
    <property type="project" value="UniProtKB-UniRule"/>
</dbReference>
<dbReference type="InterPro" id="IPR001437">
    <property type="entry name" value="Tscrpt_elong_fac_GreA/B_C"/>
</dbReference>
<keyword evidence="7" id="KW-0251">Elongation factor</keyword>
<keyword evidence="1 4" id="KW-0805">Transcription regulation</keyword>
<sequence length="168" mass="18737">MKPASNPITPAGFLALKRRYDHLLGTERPEIVEIVSWAAGNGDRSENGDYLYGRKRMREIDRELAHLARRMKSARVVDPALQDDREKVWFGATVTIADEDDEERTLTLVGDDEQDASSGKVGWSAPIARALRAAAVGDCRMVRLPGGEKEWEVIRVEYPVNQDGAYPA</sequence>
<dbReference type="InterPro" id="IPR036805">
    <property type="entry name" value="Tscrpt_elong_fac_GreA/B_N_sf"/>
</dbReference>
<dbReference type="HAMAP" id="MF_00105">
    <property type="entry name" value="GreA_GreB"/>
    <property type="match status" value="1"/>
</dbReference>
<keyword evidence="2 4" id="KW-0238">DNA-binding</keyword>
<keyword evidence="3 4" id="KW-0804">Transcription</keyword>
<dbReference type="GO" id="GO:0032784">
    <property type="term" value="P:regulation of DNA-templated transcription elongation"/>
    <property type="evidence" value="ECO:0007669"/>
    <property type="project" value="UniProtKB-UniRule"/>
</dbReference>
<dbReference type="Gene3D" id="1.10.287.180">
    <property type="entry name" value="Transcription elongation factor, GreA/GreB, N-terminal domain"/>
    <property type="match status" value="1"/>
</dbReference>
<dbReference type="PANTHER" id="PTHR30437:SF6">
    <property type="entry name" value="TRANSCRIPTION ELONGATION FACTOR GREB"/>
    <property type="match status" value="1"/>
</dbReference>
<dbReference type="Proteomes" id="UP000438476">
    <property type="component" value="Unassembled WGS sequence"/>
</dbReference>
<evidence type="ECO:0000313" key="7">
    <source>
        <dbReference type="EMBL" id="MXO64356.1"/>
    </source>
</evidence>
<feature type="domain" description="Transcription elongation factor GreA/GreB C-terminal" evidence="5">
    <location>
        <begin position="86"/>
        <end position="158"/>
    </location>
</feature>
<dbReference type="GO" id="GO:0003746">
    <property type="term" value="F:translation elongation factor activity"/>
    <property type="evidence" value="ECO:0007669"/>
    <property type="project" value="UniProtKB-KW"/>
</dbReference>
<organism evidence="7 8">
    <name type="scientific">Altericroceibacterium endophyticum</name>
    <dbReference type="NCBI Taxonomy" id="1808508"/>
    <lineage>
        <taxon>Bacteria</taxon>
        <taxon>Pseudomonadati</taxon>
        <taxon>Pseudomonadota</taxon>
        <taxon>Alphaproteobacteria</taxon>
        <taxon>Sphingomonadales</taxon>
        <taxon>Erythrobacteraceae</taxon>
        <taxon>Altericroceibacterium</taxon>
    </lineage>
</organism>
<feature type="domain" description="Transcription elongation factor GreA/GreB N-terminal" evidence="6">
    <location>
        <begin position="6"/>
        <end position="76"/>
    </location>
</feature>
<dbReference type="FunFam" id="1.10.287.180:FF:000001">
    <property type="entry name" value="Transcription elongation factor GreA"/>
    <property type="match status" value="1"/>
</dbReference>
<dbReference type="HAMAP" id="MF_00930">
    <property type="entry name" value="GreB"/>
    <property type="match status" value="1"/>
</dbReference>
<dbReference type="InterPro" id="IPR022691">
    <property type="entry name" value="Tscrpt_elong_fac_GreA/B_N"/>
</dbReference>
<proteinExistence type="inferred from homology"/>
<evidence type="ECO:0000259" key="5">
    <source>
        <dbReference type="Pfam" id="PF01272"/>
    </source>
</evidence>
<evidence type="ECO:0000313" key="8">
    <source>
        <dbReference type="Proteomes" id="UP000438476"/>
    </source>
</evidence>
<dbReference type="GO" id="GO:0006354">
    <property type="term" value="P:DNA-templated transcription elongation"/>
    <property type="evidence" value="ECO:0007669"/>
    <property type="project" value="TreeGrafter"/>
</dbReference>
<dbReference type="SUPFAM" id="SSF54534">
    <property type="entry name" value="FKBP-like"/>
    <property type="match status" value="1"/>
</dbReference>
<dbReference type="GO" id="GO:0070063">
    <property type="term" value="F:RNA polymerase binding"/>
    <property type="evidence" value="ECO:0007669"/>
    <property type="project" value="InterPro"/>
</dbReference>
<dbReference type="InterPro" id="IPR028624">
    <property type="entry name" value="Tscrpt_elong_fac_GreA/B"/>
</dbReference>
<comment type="caution">
    <text evidence="7">The sequence shown here is derived from an EMBL/GenBank/DDBJ whole genome shotgun (WGS) entry which is preliminary data.</text>
</comment>
<dbReference type="InterPro" id="IPR023459">
    <property type="entry name" value="Tscrpt_elong_fac_GreA/B_fam"/>
</dbReference>
<dbReference type="PIRSF" id="PIRSF006092">
    <property type="entry name" value="GreA_GreB"/>
    <property type="match status" value="1"/>
</dbReference>
<dbReference type="AlphaFoldDB" id="A0A6I4T0D8"/>
<comment type="similarity">
    <text evidence="4">Belongs to the GreA/GreB family. GreB subfamily.</text>
</comment>